<organism evidence="4 5">
    <name type="scientific">Malassezia brasiliensis</name>
    <dbReference type="NCBI Taxonomy" id="1821822"/>
    <lineage>
        <taxon>Eukaryota</taxon>
        <taxon>Fungi</taxon>
        <taxon>Dikarya</taxon>
        <taxon>Basidiomycota</taxon>
        <taxon>Ustilaginomycotina</taxon>
        <taxon>Malasseziomycetes</taxon>
        <taxon>Malasseziales</taxon>
        <taxon>Malasseziaceae</taxon>
        <taxon>Malassezia</taxon>
    </lineage>
</organism>
<keyword evidence="5" id="KW-1185">Reference proteome</keyword>
<keyword evidence="3" id="KW-0999">Mitochondrion inner membrane</keyword>
<dbReference type="Pfam" id="PF08583">
    <property type="entry name" value="Cmc1"/>
    <property type="match status" value="1"/>
</dbReference>
<evidence type="ECO:0000256" key="2">
    <source>
        <dbReference type="ARBA" id="ARBA00023157"/>
    </source>
</evidence>
<evidence type="ECO:0000256" key="3">
    <source>
        <dbReference type="RuleBase" id="RU364104"/>
    </source>
</evidence>
<proteinExistence type="inferred from homology"/>
<comment type="subcellular location">
    <subcellularLocation>
        <location evidence="3">Mitochondrion inner membrane</location>
    </subcellularLocation>
</comment>
<gene>
    <name evidence="4" type="ORF">MBRA1_001419</name>
</gene>
<keyword evidence="3" id="KW-0496">Mitochondrion</keyword>
<dbReference type="EMBL" id="CP119951">
    <property type="protein sequence ID" value="WFC94785.1"/>
    <property type="molecule type" value="Genomic_DNA"/>
</dbReference>
<evidence type="ECO:0000313" key="5">
    <source>
        <dbReference type="Proteomes" id="UP001216638"/>
    </source>
</evidence>
<dbReference type="InterPro" id="IPR013892">
    <property type="entry name" value="Cyt_c_biogenesis_Cmc1-like"/>
</dbReference>
<keyword evidence="3" id="KW-0472">Membrane</keyword>
<dbReference type="AlphaFoldDB" id="A0AAF0IPC4"/>
<accession>A0AAF0IPC4</accession>
<sequence>MSDLSRVMSNREYDTFLKERKAEAFKRCDPIVKEFVECTRNRFLSVAWACRQQNRNIMSDESLAKAEKEYLDRTRPGSKGF</sequence>
<dbReference type="GO" id="GO:0005743">
    <property type="term" value="C:mitochondrial inner membrane"/>
    <property type="evidence" value="ECO:0007669"/>
    <property type="project" value="UniProtKB-SubCell"/>
</dbReference>
<evidence type="ECO:0000256" key="1">
    <source>
        <dbReference type="ARBA" id="ARBA00007347"/>
    </source>
</evidence>
<dbReference type="Proteomes" id="UP001216638">
    <property type="component" value="Chromosome 1"/>
</dbReference>
<keyword evidence="3" id="KW-0143">Chaperone</keyword>
<name>A0AAF0IPC4_9BASI</name>
<comment type="function">
    <text evidence="3">Required for mitochondrial cytochrome c oxidase (COX) assembly and respiration.</text>
</comment>
<keyword evidence="2" id="KW-1015">Disulfide bond</keyword>
<protein>
    <recommendedName>
        <fullName evidence="3">COX assembly mitochondrial protein</fullName>
    </recommendedName>
</protein>
<reference evidence="4" key="1">
    <citation type="submission" date="2023-03" db="EMBL/GenBank/DDBJ databases">
        <title>Mating type loci evolution in Malassezia.</title>
        <authorList>
            <person name="Coelho M.A."/>
        </authorList>
    </citation>
    <scope>NUCLEOTIDE SEQUENCE</scope>
    <source>
        <strain evidence="4">CBS 14135</strain>
    </source>
</reference>
<evidence type="ECO:0000313" key="4">
    <source>
        <dbReference type="EMBL" id="WFC94785.1"/>
    </source>
</evidence>
<comment type="similarity">
    <text evidence="1 3">Belongs to the CMC family.</text>
</comment>